<feature type="region of interest" description="Disordered" evidence="1">
    <location>
        <begin position="1"/>
        <end position="21"/>
    </location>
</feature>
<comment type="caution">
    <text evidence="2">The sequence shown here is derived from an EMBL/GenBank/DDBJ whole genome shotgun (WGS) entry which is preliminary data.</text>
</comment>
<dbReference type="Proteomes" id="UP000307092">
    <property type="component" value="Unassembled WGS sequence"/>
</dbReference>
<sequence length="94" mass="10864">MPDYFQDSAPRGPDYTKKPPSCKAVEESLSIKMPSEGLSDGIFYRFFFNEPLKPKIINFPLYFQYAVCPMFLNKNILIQHFCNIRHVGAVVNIE</sequence>
<gene>
    <name evidence="2" type="ORF">E8M63_12030</name>
</gene>
<accession>A0AAX2TNB0</accession>
<organism evidence="2 3">
    <name type="scientific">Neisseria gonorrhoeae</name>
    <dbReference type="NCBI Taxonomy" id="485"/>
    <lineage>
        <taxon>Bacteria</taxon>
        <taxon>Pseudomonadati</taxon>
        <taxon>Pseudomonadota</taxon>
        <taxon>Betaproteobacteria</taxon>
        <taxon>Neisseriales</taxon>
        <taxon>Neisseriaceae</taxon>
        <taxon>Neisseria</taxon>
    </lineage>
</organism>
<proteinExistence type="predicted"/>
<protein>
    <submittedName>
        <fullName evidence="2">Uncharacterized protein</fullName>
    </submittedName>
</protein>
<reference evidence="2 3" key="1">
    <citation type="submission" date="2019-04" db="EMBL/GenBank/DDBJ databases">
        <title>The CDC panel for molecular diagnostics of ciprofloxacin resistance and its use for research and clinical development.</title>
        <authorList>
            <person name="Liu H."/>
            <person name="Tang K."/>
            <person name="Pham C."/>
            <person name="Schmerer M."/>
        </authorList>
    </citation>
    <scope>NUCLEOTIDE SEQUENCE [LARGE SCALE GENOMIC DNA]</scope>
    <source>
        <strain evidence="2 3">LRRBGS_0742</strain>
    </source>
</reference>
<name>A0AAX2TNB0_NEIGO</name>
<evidence type="ECO:0000313" key="2">
    <source>
        <dbReference type="EMBL" id="TJX04198.1"/>
    </source>
</evidence>
<dbReference type="EMBL" id="SUQX01000040">
    <property type="protein sequence ID" value="TJX04198.1"/>
    <property type="molecule type" value="Genomic_DNA"/>
</dbReference>
<evidence type="ECO:0000256" key="1">
    <source>
        <dbReference type="SAM" id="MobiDB-lite"/>
    </source>
</evidence>
<dbReference type="AlphaFoldDB" id="A0AAX2TNB0"/>
<evidence type="ECO:0000313" key="3">
    <source>
        <dbReference type="Proteomes" id="UP000307092"/>
    </source>
</evidence>